<feature type="binding site" evidence="7">
    <location>
        <position position="121"/>
    </location>
    <ligand>
        <name>[2Fe-2S] cluster</name>
        <dbReference type="ChEBI" id="CHEBI:190135"/>
    </ligand>
</feature>
<evidence type="ECO:0000256" key="6">
    <source>
        <dbReference type="ARBA" id="ARBA00034078"/>
    </source>
</evidence>
<dbReference type="InterPro" id="IPR041921">
    <property type="entry name" value="NuoE_N"/>
</dbReference>
<proteinExistence type="inferred from homology"/>
<dbReference type="PIRSF" id="PIRSF000216">
    <property type="entry name" value="NADH_DH_24kDa"/>
    <property type="match status" value="1"/>
</dbReference>
<dbReference type="EC" id="1.6.5.11" evidence="8"/>
<comment type="cofactor">
    <cofactor evidence="6">
        <name>[2Fe-2S] cluster</name>
        <dbReference type="ChEBI" id="CHEBI:190135"/>
    </cofactor>
</comment>
<keyword evidence="4 7" id="KW-0408">Iron</keyword>
<reference evidence="8" key="1">
    <citation type="submission" date="2020-08" db="EMBL/GenBank/DDBJ databases">
        <title>Pontibacter sp. SD6 16S ribosomal RNA gene Genome sequencing and assembly.</title>
        <authorList>
            <person name="Kang M."/>
        </authorList>
    </citation>
    <scope>NUCLEOTIDE SEQUENCE</scope>
    <source>
        <strain evidence="8">SD6</strain>
    </source>
</reference>
<dbReference type="RefSeq" id="WP_187066006.1">
    <property type="nucleotide sequence ID" value="NZ_JACRVF010000001.1"/>
</dbReference>
<dbReference type="InterPro" id="IPR042128">
    <property type="entry name" value="NuoE_dom"/>
</dbReference>
<dbReference type="PANTHER" id="PTHR10371">
    <property type="entry name" value="NADH DEHYDROGENASE UBIQUINONE FLAVOPROTEIN 2, MITOCHONDRIAL"/>
    <property type="match status" value="1"/>
</dbReference>
<evidence type="ECO:0000313" key="9">
    <source>
        <dbReference type="Proteomes" id="UP000603640"/>
    </source>
</evidence>
<evidence type="ECO:0000256" key="4">
    <source>
        <dbReference type="ARBA" id="ARBA00023004"/>
    </source>
</evidence>
<dbReference type="Gene3D" id="3.40.30.10">
    <property type="entry name" value="Glutaredoxin"/>
    <property type="match status" value="1"/>
</dbReference>
<keyword evidence="9" id="KW-1185">Reference proteome</keyword>
<dbReference type="InterPro" id="IPR002023">
    <property type="entry name" value="NuoE-like"/>
</dbReference>
<keyword evidence="8" id="KW-0560">Oxidoreductase</keyword>
<comment type="similarity">
    <text evidence="1">Belongs to the complex I 24 kDa subunit family.</text>
</comment>
<comment type="cofactor">
    <cofactor evidence="7">
        <name>[2Fe-2S] cluster</name>
        <dbReference type="ChEBI" id="CHEBI:190135"/>
    </cofactor>
    <text evidence="7">Binds 1 [2Fe-2S] cluster.</text>
</comment>
<evidence type="ECO:0000256" key="5">
    <source>
        <dbReference type="ARBA" id="ARBA00023014"/>
    </source>
</evidence>
<gene>
    <name evidence="8" type="primary">nuoE</name>
    <name evidence="8" type="ORF">H8S84_04240</name>
</gene>
<evidence type="ECO:0000256" key="7">
    <source>
        <dbReference type="PIRSR" id="PIRSR000216-1"/>
    </source>
</evidence>
<feature type="binding site" evidence="7">
    <location>
        <position position="125"/>
    </location>
    <ligand>
        <name>[2Fe-2S] cluster</name>
        <dbReference type="ChEBI" id="CHEBI:190135"/>
    </ligand>
</feature>
<name>A0A923N6Y8_9BACT</name>
<dbReference type="SUPFAM" id="SSF52833">
    <property type="entry name" value="Thioredoxin-like"/>
    <property type="match status" value="1"/>
</dbReference>
<dbReference type="AlphaFoldDB" id="A0A923N6Y8"/>
<accession>A0A923N6Y8</accession>
<dbReference type="CDD" id="cd03064">
    <property type="entry name" value="TRX_Fd_NuoE"/>
    <property type="match status" value="1"/>
</dbReference>
<comment type="caution">
    <text evidence="8">The sequence shown here is derived from an EMBL/GenBank/DDBJ whole genome shotgun (WGS) entry which is preliminary data.</text>
</comment>
<dbReference type="InterPro" id="IPR036249">
    <property type="entry name" value="Thioredoxin-like_sf"/>
</dbReference>
<dbReference type="GO" id="GO:0051537">
    <property type="term" value="F:2 iron, 2 sulfur cluster binding"/>
    <property type="evidence" value="ECO:0007669"/>
    <property type="project" value="UniProtKB-KW"/>
</dbReference>
<dbReference type="GO" id="GO:0003954">
    <property type="term" value="F:NADH dehydrogenase activity"/>
    <property type="evidence" value="ECO:0007669"/>
    <property type="project" value="TreeGrafter"/>
</dbReference>
<evidence type="ECO:0000256" key="3">
    <source>
        <dbReference type="ARBA" id="ARBA00022723"/>
    </source>
</evidence>
<keyword evidence="2 7" id="KW-0001">2Fe-2S</keyword>
<sequence>MLTSEEIEKIEHEISLVPVRKAACVEALKVVQQHRGWVSDDTLKAVAEFMEMSTAELDSVATFYNLIYRQPVGRHVILICDSVSCWVMGYENVREVLSDKLGIQYGQTTPDGKFTMLPNVCLGCCDHAPALMIDNDLYHDITPEKLDEILAKYA</sequence>
<evidence type="ECO:0000256" key="2">
    <source>
        <dbReference type="ARBA" id="ARBA00022714"/>
    </source>
</evidence>
<keyword evidence="3 7" id="KW-0479">Metal-binding</keyword>
<dbReference type="Proteomes" id="UP000603640">
    <property type="component" value="Unassembled WGS sequence"/>
</dbReference>
<dbReference type="NCBIfam" id="NF005722">
    <property type="entry name" value="PRK07539.1-2"/>
    <property type="match status" value="1"/>
</dbReference>
<dbReference type="EMBL" id="JACRVF010000001">
    <property type="protein sequence ID" value="MBC5992042.1"/>
    <property type="molecule type" value="Genomic_DNA"/>
</dbReference>
<dbReference type="Pfam" id="PF01257">
    <property type="entry name" value="2Fe-2S_thioredx"/>
    <property type="match status" value="1"/>
</dbReference>
<dbReference type="NCBIfam" id="TIGR01958">
    <property type="entry name" value="nuoE_fam"/>
    <property type="match status" value="1"/>
</dbReference>
<protein>
    <submittedName>
        <fullName evidence="8">NADH-quinone oxidoreductase subunit NuoE</fullName>
        <ecNumber evidence="8">1.6.5.11</ecNumber>
    </submittedName>
</protein>
<feature type="binding site" evidence="7">
    <location>
        <position position="80"/>
    </location>
    <ligand>
        <name>[2Fe-2S] cluster</name>
        <dbReference type="ChEBI" id="CHEBI:190135"/>
    </ligand>
</feature>
<feature type="binding site" evidence="7">
    <location>
        <position position="85"/>
    </location>
    <ligand>
        <name>[2Fe-2S] cluster</name>
        <dbReference type="ChEBI" id="CHEBI:190135"/>
    </ligand>
</feature>
<dbReference type="PROSITE" id="PS01099">
    <property type="entry name" value="COMPLEX1_24K"/>
    <property type="match status" value="1"/>
</dbReference>
<dbReference type="Gene3D" id="1.10.10.1590">
    <property type="entry name" value="NADH-quinone oxidoreductase subunit E"/>
    <property type="match status" value="1"/>
</dbReference>
<evidence type="ECO:0000256" key="1">
    <source>
        <dbReference type="ARBA" id="ARBA00010643"/>
    </source>
</evidence>
<dbReference type="GO" id="GO:0046872">
    <property type="term" value="F:metal ion binding"/>
    <property type="evidence" value="ECO:0007669"/>
    <property type="project" value="UniProtKB-KW"/>
</dbReference>
<dbReference type="FunFam" id="3.40.30.10:FF:000015">
    <property type="entry name" value="NADH-quinone oxidoreductase subunit E"/>
    <property type="match status" value="1"/>
</dbReference>
<evidence type="ECO:0000313" key="8">
    <source>
        <dbReference type="EMBL" id="MBC5992042.1"/>
    </source>
</evidence>
<keyword evidence="5 7" id="KW-0411">Iron-sulfur</keyword>
<dbReference type="PANTHER" id="PTHR10371:SF3">
    <property type="entry name" value="NADH DEHYDROGENASE [UBIQUINONE] FLAVOPROTEIN 2, MITOCHONDRIAL"/>
    <property type="match status" value="1"/>
</dbReference>
<organism evidence="8 9">
    <name type="scientific">Pontibacter cellulosilyticus</name>
    <dbReference type="NCBI Taxonomy" id="1720253"/>
    <lineage>
        <taxon>Bacteria</taxon>
        <taxon>Pseudomonadati</taxon>
        <taxon>Bacteroidota</taxon>
        <taxon>Cytophagia</taxon>
        <taxon>Cytophagales</taxon>
        <taxon>Hymenobacteraceae</taxon>
        <taxon>Pontibacter</taxon>
    </lineage>
</organism>